<evidence type="ECO:0000256" key="5">
    <source>
        <dbReference type="ARBA" id="ARBA00023136"/>
    </source>
</evidence>
<dbReference type="NCBIfam" id="TIGR04409">
    <property type="entry name" value="LptC_YrbK"/>
    <property type="match status" value="1"/>
</dbReference>
<dbReference type="HOGENOM" id="CLU_105814_2_1_6"/>
<comment type="similarity">
    <text evidence="6 7">Belongs to the LptC family.</text>
</comment>
<evidence type="ECO:0000256" key="1">
    <source>
        <dbReference type="ARBA" id="ARBA00022475"/>
    </source>
</evidence>
<evidence type="ECO:0000256" key="7">
    <source>
        <dbReference type="PIRNR" id="PIRNR028513"/>
    </source>
</evidence>
<comment type="function">
    <text evidence="6">Involved in the assembly of lipopolysaccharide (LPS). Required for the translocation of LPS from the inner membrane to the outer membrane. Facilitates the transfer of LPS from the inner membrane to the periplasmic protein LptA. Could be a docking site for LptA.</text>
</comment>
<comment type="subcellular location">
    <subcellularLocation>
        <location evidence="6">Cell inner membrane</location>
        <topology evidence="6">Single-pass membrane protein</topology>
    </subcellularLocation>
</comment>
<reference evidence="8" key="1">
    <citation type="submission" date="2013-07" db="EMBL/GenBank/DDBJ databases">
        <title>Sub-species coevolution in mutualistic symbiosis.</title>
        <authorList>
            <person name="Murfin K."/>
            <person name="Klassen J."/>
            <person name="Lee M."/>
            <person name="Forst S."/>
            <person name="Stock P."/>
            <person name="Goodrich-Blair H."/>
        </authorList>
    </citation>
    <scope>NUCLEOTIDE SEQUENCE [LARGE SCALE GENOMIC DNA]</scope>
    <source>
        <strain evidence="8">Puntauvense</strain>
    </source>
</reference>
<evidence type="ECO:0000256" key="3">
    <source>
        <dbReference type="ARBA" id="ARBA00022692"/>
    </source>
</evidence>
<dbReference type="GO" id="GO:0017089">
    <property type="term" value="F:glycolipid transfer activity"/>
    <property type="evidence" value="ECO:0007669"/>
    <property type="project" value="TreeGrafter"/>
</dbReference>
<accession>A0A077NB20</accession>
<dbReference type="PANTHER" id="PTHR37481:SF1">
    <property type="entry name" value="LIPOPOLYSACCHARIDE EXPORT SYSTEM PROTEIN LPTC"/>
    <property type="match status" value="1"/>
</dbReference>
<dbReference type="PANTHER" id="PTHR37481">
    <property type="entry name" value="LIPOPOLYSACCHARIDE EXPORT SYSTEM PROTEIN LPTC"/>
    <property type="match status" value="1"/>
</dbReference>
<gene>
    <name evidence="6" type="primary">lptC</name>
    <name evidence="8" type="ORF">XBP1_1340013</name>
</gene>
<dbReference type="PIRSF" id="PIRSF028513">
    <property type="entry name" value="LptC"/>
    <property type="match status" value="1"/>
</dbReference>
<organism evidence="8">
    <name type="scientific">Xenorhabdus bovienii str. puntauvense</name>
    <dbReference type="NCBI Taxonomy" id="1398201"/>
    <lineage>
        <taxon>Bacteria</taxon>
        <taxon>Pseudomonadati</taxon>
        <taxon>Pseudomonadota</taxon>
        <taxon>Gammaproteobacteria</taxon>
        <taxon>Enterobacterales</taxon>
        <taxon>Morganellaceae</taxon>
        <taxon>Xenorhabdus</taxon>
    </lineage>
</organism>
<name>A0A077NB20_XENBV</name>
<dbReference type="GO" id="GO:0030288">
    <property type="term" value="C:outer membrane-bounded periplasmic space"/>
    <property type="evidence" value="ECO:0007669"/>
    <property type="project" value="TreeGrafter"/>
</dbReference>
<dbReference type="Gene3D" id="2.60.450.10">
    <property type="entry name" value="Lipopolysaccharide (LPS) transport protein A like domain"/>
    <property type="match status" value="1"/>
</dbReference>
<dbReference type="EMBL" id="CBSW010000040">
    <property type="protein sequence ID" value="CDG95468.1"/>
    <property type="molecule type" value="Genomic_DNA"/>
</dbReference>
<dbReference type="Proteomes" id="UP000028511">
    <property type="component" value="Unassembled WGS sequence"/>
</dbReference>
<comment type="function">
    <text evidence="7">Required for the translocation of lipopolysaccharide (LPS) from the inner membrane to the outer membrane.</text>
</comment>
<evidence type="ECO:0000256" key="6">
    <source>
        <dbReference type="HAMAP-Rule" id="MF_01915"/>
    </source>
</evidence>
<evidence type="ECO:0000256" key="4">
    <source>
        <dbReference type="ARBA" id="ARBA00022989"/>
    </source>
</evidence>
<dbReference type="Pfam" id="PF06835">
    <property type="entry name" value="LptC"/>
    <property type="match status" value="1"/>
</dbReference>
<keyword evidence="2 6" id="KW-0997">Cell inner membrane</keyword>
<dbReference type="GO" id="GO:0043165">
    <property type="term" value="P:Gram-negative-bacterium-type cell outer membrane assembly"/>
    <property type="evidence" value="ECO:0007669"/>
    <property type="project" value="UniProtKB-UniRule"/>
</dbReference>
<dbReference type="NCBIfam" id="NF008142">
    <property type="entry name" value="PRK10893.1"/>
    <property type="match status" value="1"/>
</dbReference>
<comment type="subunit">
    <text evidence="6">Component of the lipopolysaccharide transport and assembly complex. Interacts with LptA and the LptBFG transporter complex.</text>
</comment>
<protein>
    <recommendedName>
        <fullName evidence="6 7">Lipopolysaccharide export system protein LptC</fullName>
    </recommendedName>
</protein>
<dbReference type="HAMAP" id="MF_01915">
    <property type="entry name" value="LPS_assembly_LptC"/>
    <property type="match status" value="1"/>
</dbReference>
<feature type="transmembrane region" description="Helical" evidence="6">
    <location>
        <begin position="21"/>
        <end position="39"/>
    </location>
</feature>
<keyword evidence="1 6" id="KW-1003">Cell membrane</keyword>
<dbReference type="GO" id="GO:0005886">
    <property type="term" value="C:plasma membrane"/>
    <property type="evidence" value="ECO:0007669"/>
    <property type="project" value="UniProtKB-SubCell"/>
</dbReference>
<dbReference type="GO" id="GO:0015221">
    <property type="term" value="F:lipopolysaccharide transmembrane transporter activity"/>
    <property type="evidence" value="ECO:0007669"/>
    <property type="project" value="InterPro"/>
</dbReference>
<sequence>MPKGYQYKTKIEKRMSRIQSWLIGTLALIALALIGWNLSNLNENASSPIVDDGHPTYQTQEATSFVYDPEGKLAYKLVADDVQNYTETKLTWFTKPILTTFAPDSTSETPTWTVRANKAKLTNDKMLYLYGDVQLDSLTDASQLQRITTENATVNLVSQDILSDDQVTLIGIGLKSVGMKMRGNLRNKTAELIEKVTTHYEIPNEQPNP</sequence>
<keyword evidence="3 6" id="KW-0812">Transmembrane</keyword>
<keyword evidence="5 6" id="KW-0472">Membrane</keyword>
<dbReference type="InterPro" id="IPR010664">
    <property type="entry name" value="LipoPS_assembly_LptC-rel"/>
</dbReference>
<dbReference type="AlphaFoldDB" id="A0A077NB20"/>
<evidence type="ECO:0000256" key="2">
    <source>
        <dbReference type="ARBA" id="ARBA00022519"/>
    </source>
</evidence>
<keyword evidence="4 6" id="KW-1133">Transmembrane helix</keyword>
<dbReference type="InterPro" id="IPR052363">
    <property type="entry name" value="LPS_export_LptC"/>
</dbReference>
<dbReference type="InterPro" id="IPR026265">
    <property type="entry name" value="LptC"/>
</dbReference>
<proteinExistence type="inferred from homology"/>
<comment type="caution">
    <text evidence="8">The sequence shown here is derived from an EMBL/GenBank/DDBJ whole genome shotgun (WGS) entry which is preliminary data.</text>
</comment>
<evidence type="ECO:0000313" key="8">
    <source>
        <dbReference type="EMBL" id="CDG95468.1"/>
    </source>
</evidence>